<name>A0A5B7J2T9_PORTR</name>
<comment type="caution">
    <text evidence="6">The sequence shown here is derived from an EMBL/GenBank/DDBJ whole genome shotgun (WGS) entry which is preliminary data.</text>
</comment>
<keyword evidence="5" id="KW-0175">Coiled coil</keyword>
<keyword evidence="2" id="KW-0963">Cytoplasm</keyword>
<evidence type="ECO:0000313" key="6">
    <source>
        <dbReference type="EMBL" id="MPC86794.1"/>
    </source>
</evidence>
<keyword evidence="7" id="KW-1185">Reference proteome</keyword>
<dbReference type="Proteomes" id="UP000324222">
    <property type="component" value="Unassembled WGS sequence"/>
</dbReference>
<dbReference type="GO" id="GO:0005814">
    <property type="term" value="C:centriole"/>
    <property type="evidence" value="ECO:0007669"/>
    <property type="project" value="UniProtKB-SubCell"/>
</dbReference>
<organism evidence="6 7">
    <name type="scientific">Portunus trituberculatus</name>
    <name type="common">Swimming crab</name>
    <name type="synonym">Neptunus trituberculatus</name>
    <dbReference type="NCBI Taxonomy" id="210409"/>
    <lineage>
        <taxon>Eukaryota</taxon>
        <taxon>Metazoa</taxon>
        <taxon>Ecdysozoa</taxon>
        <taxon>Arthropoda</taxon>
        <taxon>Crustacea</taxon>
        <taxon>Multicrustacea</taxon>
        <taxon>Malacostraca</taxon>
        <taxon>Eumalacostraca</taxon>
        <taxon>Eucarida</taxon>
        <taxon>Decapoda</taxon>
        <taxon>Pleocyemata</taxon>
        <taxon>Brachyura</taxon>
        <taxon>Eubrachyura</taxon>
        <taxon>Portunoidea</taxon>
        <taxon>Portunidae</taxon>
        <taxon>Portuninae</taxon>
        <taxon>Portunus</taxon>
    </lineage>
</organism>
<dbReference type="PANTHER" id="PTHR20544">
    <property type="entry name" value="CENTROSOMAL PROTEIN CEP135"/>
    <property type="match status" value="1"/>
</dbReference>
<keyword evidence="3" id="KW-0206">Cytoskeleton</keyword>
<accession>A0A5B7J2T9</accession>
<evidence type="ECO:0000256" key="1">
    <source>
        <dbReference type="ARBA" id="ARBA00004114"/>
    </source>
</evidence>
<evidence type="ECO:0000313" key="7">
    <source>
        <dbReference type="Proteomes" id="UP000324222"/>
    </source>
</evidence>
<evidence type="ECO:0000256" key="4">
    <source>
        <dbReference type="ARBA" id="ARBA00038123"/>
    </source>
</evidence>
<evidence type="ECO:0000256" key="5">
    <source>
        <dbReference type="SAM" id="Coils"/>
    </source>
</evidence>
<proteinExistence type="inferred from homology"/>
<evidence type="ECO:0000256" key="3">
    <source>
        <dbReference type="ARBA" id="ARBA00023212"/>
    </source>
</evidence>
<dbReference type="EMBL" id="VSRR010072526">
    <property type="protein sequence ID" value="MPC86794.1"/>
    <property type="molecule type" value="Genomic_DNA"/>
</dbReference>
<dbReference type="AlphaFoldDB" id="A0A5B7J2T9"/>
<sequence>MYLADLLRMTDQKLLELQREVEQSQRHAHHCEDQCVTLRKQISRREAEITRLEGLLEGGRSAAAVVRDNKLQAAQAHLHQLQLHNDLLTKTNLQLENKLKSK</sequence>
<dbReference type="InterPro" id="IPR051877">
    <property type="entry name" value="Centriole_BasalBody_StrucProt"/>
</dbReference>
<protein>
    <submittedName>
        <fullName evidence="6">Centrosomal protein</fullName>
    </submittedName>
</protein>
<comment type="similarity">
    <text evidence="4">Belongs to the CEP135/TSGA10 family.</text>
</comment>
<dbReference type="PANTHER" id="PTHR20544:SF0">
    <property type="entry name" value="NUCLEOPROTEIN TPR_MLP1 DOMAIN-CONTAINING PROTEIN"/>
    <property type="match status" value="1"/>
</dbReference>
<feature type="coiled-coil region" evidence="5">
    <location>
        <begin position="7"/>
        <end position="34"/>
    </location>
</feature>
<reference evidence="6 7" key="1">
    <citation type="submission" date="2019-05" db="EMBL/GenBank/DDBJ databases">
        <title>Another draft genome of Portunus trituberculatus and its Hox gene families provides insights of decapod evolution.</title>
        <authorList>
            <person name="Jeong J.-H."/>
            <person name="Song I."/>
            <person name="Kim S."/>
            <person name="Choi T."/>
            <person name="Kim D."/>
            <person name="Ryu S."/>
            <person name="Kim W."/>
        </authorList>
    </citation>
    <scope>NUCLEOTIDE SEQUENCE [LARGE SCALE GENOMIC DNA]</scope>
    <source>
        <tissue evidence="6">Muscle</tissue>
    </source>
</reference>
<dbReference type="OrthoDB" id="6351470at2759"/>
<gene>
    <name evidence="6" type="primary">CEP135_1</name>
    <name evidence="6" type="ORF">E2C01_081631</name>
</gene>
<comment type="subcellular location">
    <subcellularLocation>
        <location evidence="1">Cytoplasm</location>
        <location evidence="1">Cytoskeleton</location>
        <location evidence="1">Microtubule organizing center</location>
        <location evidence="1">Centrosome</location>
        <location evidence="1">Centriole</location>
    </subcellularLocation>
</comment>
<evidence type="ECO:0000256" key="2">
    <source>
        <dbReference type="ARBA" id="ARBA00022490"/>
    </source>
</evidence>